<comment type="caution">
    <text evidence="2">The sequence shown here is derived from an EMBL/GenBank/DDBJ whole genome shotgun (WGS) entry which is preliminary data.</text>
</comment>
<feature type="compositionally biased region" description="Low complexity" evidence="1">
    <location>
        <begin position="158"/>
        <end position="172"/>
    </location>
</feature>
<keyword evidence="3" id="KW-1185">Reference proteome</keyword>
<feature type="compositionally biased region" description="Low complexity" evidence="1">
    <location>
        <begin position="202"/>
        <end position="227"/>
    </location>
</feature>
<evidence type="ECO:0000313" key="2">
    <source>
        <dbReference type="EMBL" id="CAK0810980.1"/>
    </source>
</evidence>
<feature type="non-terminal residue" evidence="2">
    <location>
        <position position="1"/>
    </location>
</feature>
<feature type="compositionally biased region" description="Low complexity" evidence="1">
    <location>
        <begin position="33"/>
        <end position="45"/>
    </location>
</feature>
<evidence type="ECO:0000256" key="1">
    <source>
        <dbReference type="SAM" id="MobiDB-lite"/>
    </source>
</evidence>
<accession>A0ABN9R0K2</accession>
<gene>
    <name evidence="2" type="ORF">PCOR1329_LOCUS15748</name>
</gene>
<feature type="compositionally biased region" description="Low complexity" evidence="1">
    <location>
        <begin position="84"/>
        <end position="126"/>
    </location>
</feature>
<feature type="compositionally biased region" description="Low complexity" evidence="1">
    <location>
        <begin position="182"/>
        <end position="195"/>
    </location>
</feature>
<reference evidence="2" key="1">
    <citation type="submission" date="2023-10" db="EMBL/GenBank/DDBJ databases">
        <authorList>
            <person name="Chen Y."/>
            <person name="Shah S."/>
            <person name="Dougan E. K."/>
            <person name="Thang M."/>
            <person name="Chan C."/>
        </authorList>
    </citation>
    <scope>NUCLEOTIDE SEQUENCE [LARGE SCALE GENOMIC DNA]</scope>
</reference>
<sequence length="280" mass="27878">VVDDGRVALSTDQVANRYQQSAGDLLGGLGNHSDLLASDLAALPPQEEEEPEGRAPPAAPPKADDGGSSDEEDVAPAAKALCLAGRASASANAAPSAAAGARADGSRQAPGRRAAAAGEAPAPRGQRGPKGRGKKNPAPMKHSTPKRQARDQKGPGDGAPAATAQEGRAAGAVGDDSASEDAAPLPQRAPAAQPRPAEEQPRPAAARPQADSASGAPGGPAADVVDGSTAGTIDEGERLLARFAAPEPLVTPDPGDVVVTLTDGVNWSSHAAEYLKTARK</sequence>
<feature type="non-terminal residue" evidence="2">
    <location>
        <position position="280"/>
    </location>
</feature>
<dbReference type="EMBL" id="CAUYUJ010004786">
    <property type="protein sequence ID" value="CAK0810980.1"/>
    <property type="molecule type" value="Genomic_DNA"/>
</dbReference>
<name>A0ABN9R0K2_9DINO</name>
<evidence type="ECO:0000313" key="3">
    <source>
        <dbReference type="Proteomes" id="UP001189429"/>
    </source>
</evidence>
<dbReference type="Proteomes" id="UP001189429">
    <property type="component" value="Unassembled WGS sequence"/>
</dbReference>
<organism evidence="2 3">
    <name type="scientific">Prorocentrum cordatum</name>
    <dbReference type="NCBI Taxonomy" id="2364126"/>
    <lineage>
        <taxon>Eukaryota</taxon>
        <taxon>Sar</taxon>
        <taxon>Alveolata</taxon>
        <taxon>Dinophyceae</taxon>
        <taxon>Prorocentrales</taxon>
        <taxon>Prorocentraceae</taxon>
        <taxon>Prorocentrum</taxon>
    </lineage>
</organism>
<feature type="region of interest" description="Disordered" evidence="1">
    <location>
        <begin position="23"/>
        <end position="233"/>
    </location>
</feature>
<proteinExistence type="predicted"/>
<protein>
    <submittedName>
        <fullName evidence="2">Uncharacterized protein</fullName>
    </submittedName>
</protein>